<dbReference type="EC" id="2.3.1.243" evidence="6"/>
<evidence type="ECO:0000313" key="8">
    <source>
        <dbReference type="Proteomes" id="UP000073601"/>
    </source>
</evidence>
<dbReference type="Proteomes" id="UP000073601">
    <property type="component" value="Unassembled WGS sequence"/>
</dbReference>
<dbReference type="GO" id="GO:0005886">
    <property type="term" value="C:plasma membrane"/>
    <property type="evidence" value="ECO:0007669"/>
    <property type="project" value="UniProtKB-SubCell"/>
</dbReference>
<comment type="subcellular location">
    <subcellularLocation>
        <location evidence="6">Cell inner membrane</location>
        <topology evidence="6">Single-pass membrane protein</topology>
    </subcellularLocation>
</comment>
<comment type="catalytic activity">
    <reaction evidence="6">
        <text>an alpha-Kdo-(2-&gt;4)-alpha-Kdo-(2-&gt;6)-(acyl)-lipid IVA + a fatty acyl-[ACP] = an alpha-Kdo-(2-&gt;4)-alpha-Kdo-(2-&gt;6)-lipid A + holo-[ACP]</text>
        <dbReference type="Rhea" id="RHEA:69400"/>
        <dbReference type="Rhea" id="RHEA-COMP:9685"/>
        <dbReference type="Rhea" id="RHEA-COMP:14125"/>
        <dbReference type="ChEBI" id="CHEBI:64479"/>
        <dbReference type="ChEBI" id="CHEBI:138651"/>
        <dbReference type="ChEBI" id="CHEBI:176430"/>
        <dbReference type="ChEBI" id="CHEBI:176431"/>
        <dbReference type="EC" id="2.3.1.243"/>
    </reaction>
</comment>
<dbReference type="InterPro" id="IPR011921">
    <property type="entry name" value="Lipid_A_MsbB"/>
</dbReference>
<keyword evidence="8" id="KW-1185">Reference proteome</keyword>
<evidence type="ECO:0000313" key="7">
    <source>
        <dbReference type="EMBL" id="CZF80176.1"/>
    </source>
</evidence>
<dbReference type="UniPathway" id="UPA00360">
    <property type="reaction ID" value="UER00486"/>
</dbReference>
<dbReference type="PANTHER" id="PTHR30606:SF4">
    <property type="entry name" value="LIPID A BIOSYNTHESIS MYRISTOYLTRANSFERASE"/>
    <property type="match status" value="1"/>
</dbReference>
<evidence type="ECO:0000256" key="4">
    <source>
        <dbReference type="ARBA" id="ARBA00023136"/>
    </source>
</evidence>
<dbReference type="NCBIfam" id="TIGR02208">
    <property type="entry name" value="lipid_A_msbB"/>
    <property type="match status" value="1"/>
</dbReference>
<dbReference type="GO" id="GO:0009103">
    <property type="term" value="P:lipopolysaccharide biosynthetic process"/>
    <property type="evidence" value="ECO:0007669"/>
    <property type="project" value="UniProtKB-UniRule"/>
</dbReference>
<keyword evidence="6" id="KW-0812">Transmembrane</keyword>
<dbReference type="NCBIfam" id="NF006507">
    <property type="entry name" value="PRK08943.1"/>
    <property type="match status" value="1"/>
</dbReference>
<dbReference type="GO" id="GO:0009276">
    <property type="term" value="C:Gram-negative-bacterium-type cell wall"/>
    <property type="evidence" value="ECO:0007669"/>
    <property type="project" value="InterPro"/>
</dbReference>
<dbReference type="OrthoDB" id="9803456at2"/>
<proteinExistence type="inferred from homology"/>
<organism evidence="7 8">
    <name type="scientific">Grimontia marina</name>
    <dbReference type="NCBI Taxonomy" id="646534"/>
    <lineage>
        <taxon>Bacteria</taxon>
        <taxon>Pseudomonadati</taxon>
        <taxon>Pseudomonadota</taxon>
        <taxon>Gammaproteobacteria</taxon>
        <taxon>Vibrionales</taxon>
        <taxon>Vibrionaceae</taxon>
        <taxon>Grimontia</taxon>
    </lineage>
</organism>
<dbReference type="RefSeq" id="WP_062706973.1">
    <property type="nucleotide sequence ID" value="NZ_CAWRCI010000009.1"/>
</dbReference>
<evidence type="ECO:0000256" key="5">
    <source>
        <dbReference type="ARBA" id="ARBA00023315"/>
    </source>
</evidence>
<evidence type="ECO:0000256" key="1">
    <source>
        <dbReference type="ARBA" id="ARBA00022475"/>
    </source>
</evidence>
<comment type="function">
    <text evidence="6">Catalyzes the transfer of an acyl chain from an acyl-[acyl-carrier-protein] (ACP) to a Kdo(2)-(acyl)-lipid IV(A) to form a Kdo(2)-lipid A.</text>
</comment>
<gene>
    <name evidence="7" type="primary">msbB</name>
    <name evidence="6" type="synonym">lpxM</name>
    <name evidence="7" type="ORF">GMA8713_01275</name>
</gene>
<dbReference type="EMBL" id="FIZY01000009">
    <property type="protein sequence ID" value="CZF80176.1"/>
    <property type="molecule type" value="Genomic_DNA"/>
</dbReference>
<keyword evidence="4 6" id="KW-0472">Membrane</keyword>
<feature type="short sequence motif" description="HXXXXD motif" evidence="6">
    <location>
        <begin position="139"/>
        <end position="144"/>
    </location>
</feature>
<name>A0A128F1Q1_9GAMM</name>
<dbReference type="PIRSF" id="PIRSF026649">
    <property type="entry name" value="MsbB"/>
    <property type="match status" value="1"/>
</dbReference>
<feature type="transmembrane region" description="Helical" evidence="6">
    <location>
        <begin position="24"/>
        <end position="43"/>
    </location>
</feature>
<dbReference type="GO" id="GO:0016747">
    <property type="term" value="F:acyltransferase activity, transferring groups other than amino-acyl groups"/>
    <property type="evidence" value="ECO:0007669"/>
    <property type="project" value="InterPro"/>
</dbReference>
<sequence>MSQDPKNSSYLPTFEWAFLHPRYWGTWLGIFFAAIMAFVPFRLRDKFAVFLAKRMVRMNNRAKKRAVINLQQCFPEKTDEERFSILEQSYINAGCVLLGFATIMMRSKHYLEKRTLFRNEEILTELVESGEKVILLVPHSWAIDYPAVQLASRGLPVAAMVKKQKNKVADWLMNVQRLKYGGRTHERADGIKPFIKSVREGYLGYYLPDEDHGPDYSVFVPFFAAQKATLSGLGKLATLSRAKIVPLMPVYNRETGNFEVIVQPPLAPFPSGSEETDARMMNERIEQFLENDPGQYMWIMNLLRSRPDGSQNY</sequence>
<dbReference type="InterPro" id="IPR004960">
    <property type="entry name" value="LipA_acyltrans"/>
</dbReference>
<keyword evidence="2 6" id="KW-0997">Cell inner membrane</keyword>
<keyword evidence="6" id="KW-1133">Transmembrane helix</keyword>
<dbReference type="UniPathway" id="UPA00030"/>
<dbReference type="CDD" id="cd07984">
    <property type="entry name" value="LPLAT_LABLAT-like"/>
    <property type="match status" value="1"/>
</dbReference>
<keyword evidence="3 6" id="KW-0808">Transferase</keyword>
<dbReference type="AlphaFoldDB" id="A0A128F1Q1"/>
<protein>
    <recommendedName>
        <fullName evidence="6">Lipid A biosynthesis acyltransferase</fullName>
        <ecNumber evidence="6">2.3.1.243</ecNumber>
    </recommendedName>
    <alternativeName>
        <fullName evidence="6">Kdo(2)-lauroyl-lipid IV(A) acyltransferase</fullName>
    </alternativeName>
</protein>
<dbReference type="Pfam" id="PF03279">
    <property type="entry name" value="Lip_A_acyltrans"/>
    <property type="match status" value="1"/>
</dbReference>
<dbReference type="HAMAP" id="MF_01944">
    <property type="entry name" value="Lipid_A_LpxM"/>
    <property type="match status" value="1"/>
</dbReference>
<accession>A0A128F1Q1</accession>
<comment type="pathway">
    <text evidence="6">Glycolipid biosynthesis; KDO(2)-lipid A biosynthesis; KDO(2)-lipid A from CMP-3-deoxy-D-manno-octulosonate and lipid IV(A): step 4/4.</text>
</comment>
<evidence type="ECO:0000256" key="3">
    <source>
        <dbReference type="ARBA" id="ARBA00022679"/>
    </source>
</evidence>
<dbReference type="PANTHER" id="PTHR30606">
    <property type="entry name" value="LIPID A BIOSYNTHESIS LAUROYL ACYLTRANSFERASE"/>
    <property type="match status" value="1"/>
</dbReference>
<reference evidence="8" key="1">
    <citation type="submission" date="2016-02" db="EMBL/GenBank/DDBJ databases">
        <authorList>
            <person name="Rodrigo-Torres Lidia"/>
            <person name="Arahal R.David."/>
        </authorList>
    </citation>
    <scope>NUCLEOTIDE SEQUENCE [LARGE SCALE GENOMIC DNA]</scope>
    <source>
        <strain evidence="8">CECT 8713</strain>
    </source>
</reference>
<evidence type="ECO:0000256" key="6">
    <source>
        <dbReference type="HAMAP-Rule" id="MF_01944"/>
    </source>
</evidence>
<comment type="similarity">
    <text evidence="6">Belongs to the LpxL/LpxM/LpxP family. LpxM subfamily.</text>
</comment>
<evidence type="ECO:0000256" key="2">
    <source>
        <dbReference type="ARBA" id="ARBA00022519"/>
    </source>
</evidence>
<keyword evidence="5 6" id="KW-0012">Acyltransferase</keyword>
<comment type="pathway">
    <text evidence="6">Bacterial outer membrane biogenesis; lipopolysaccharide biosynthesis.</text>
</comment>
<keyword evidence="6" id="KW-0448">Lipopolysaccharide biosynthesis</keyword>
<keyword evidence="1 6" id="KW-1003">Cell membrane</keyword>
<dbReference type="GO" id="GO:0036104">
    <property type="term" value="P:Kdo2-lipid A biosynthetic process"/>
    <property type="evidence" value="ECO:0007669"/>
    <property type="project" value="UniProtKB-UniRule"/>
</dbReference>